<evidence type="ECO:0000256" key="1">
    <source>
        <dbReference type="ARBA" id="ARBA00004123"/>
    </source>
</evidence>
<keyword evidence="4" id="KW-0378">Hydrolase</keyword>
<keyword evidence="6" id="KW-0539">Nucleus</keyword>
<keyword evidence="3" id="KW-0540">Nuclease</keyword>
<keyword evidence="10" id="KW-1185">Reference proteome</keyword>
<dbReference type="InterPro" id="IPR047021">
    <property type="entry name" value="REXO1/3/4-like"/>
</dbReference>
<evidence type="ECO:0000313" key="9">
    <source>
        <dbReference type="EMBL" id="KAK9722279.1"/>
    </source>
</evidence>
<name>A0ABR2W791_9FUNG</name>
<dbReference type="Proteomes" id="UP001479436">
    <property type="component" value="Unassembled WGS sequence"/>
</dbReference>
<keyword evidence="5 9" id="KW-0269">Exonuclease</keyword>
<sequence>MRLKKRPEATSQDDVGIDGEWEPPKEIEPIRYEDAVKYILSEEQLEKMGYPVRIPSAAPDVQEDDNDKKTCERCKSTFTIKEKLETQDMSACIYHHGRLRVKMMNGEKLRVYTCCNETHGHTGCIRGPHVFKDDDLEVLHQKIPFVETPEKDGKSSEYRDIVALDCEMCYTTGGFELTRLTVIDACLKNILDELIVPYHSIVDLNTRFSGIHDLSTASYDLEQIRSRLFQFIHKDTIVVGQSLENDFKVMRIIHHKVVDTAAIFPHPNGLPYRYSLKHLSAKYMKVFIQDSEDGHDSYEDSKACMDLLALKIQKGPQFGISGNE</sequence>
<gene>
    <name evidence="9" type="primary">REX3_1</name>
    <name evidence="9" type="ORF">K7432_002766</name>
</gene>
<evidence type="ECO:0000256" key="7">
    <source>
        <dbReference type="SAM" id="MobiDB-lite"/>
    </source>
</evidence>
<evidence type="ECO:0000256" key="3">
    <source>
        <dbReference type="ARBA" id="ARBA00022722"/>
    </source>
</evidence>
<dbReference type="Gene3D" id="3.30.420.10">
    <property type="entry name" value="Ribonuclease H-like superfamily/Ribonuclease H"/>
    <property type="match status" value="1"/>
</dbReference>
<dbReference type="InterPro" id="IPR012337">
    <property type="entry name" value="RNaseH-like_sf"/>
</dbReference>
<organism evidence="9 10">
    <name type="scientific">Basidiobolus ranarum</name>
    <dbReference type="NCBI Taxonomy" id="34480"/>
    <lineage>
        <taxon>Eukaryota</taxon>
        <taxon>Fungi</taxon>
        <taxon>Fungi incertae sedis</taxon>
        <taxon>Zoopagomycota</taxon>
        <taxon>Entomophthoromycotina</taxon>
        <taxon>Basidiobolomycetes</taxon>
        <taxon>Basidiobolales</taxon>
        <taxon>Basidiobolaceae</taxon>
        <taxon>Basidiobolus</taxon>
    </lineage>
</organism>
<proteinExistence type="inferred from homology"/>
<accession>A0ABR2W791</accession>
<evidence type="ECO:0000256" key="5">
    <source>
        <dbReference type="ARBA" id="ARBA00022839"/>
    </source>
</evidence>
<reference evidence="9 10" key="1">
    <citation type="submission" date="2023-04" db="EMBL/GenBank/DDBJ databases">
        <title>Genome of Basidiobolus ranarum AG-B5.</title>
        <authorList>
            <person name="Stajich J.E."/>
            <person name="Carter-House D."/>
            <person name="Gryganskyi A."/>
        </authorList>
    </citation>
    <scope>NUCLEOTIDE SEQUENCE [LARGE SCALE GENOMIC DNA]</scope>
    <source>
        <strain evidence="9 10">AG-B5</strain>
    </source>
</reference>
<dbReference type="PANTHER" id="PTHR12801">
    <property type="entry name" value="RNA EXONUCLEASE REXO1 / RECO3 FAMILY MEMBER-RELATED"/>
    <property type="match status" value="1"/>
</dbReference>
<evidence type="ECO:0000256" key="2">
    <source>
        <dbReference type="ARBA" id="ARBA00006357"/>
    </source>
</evidence>
<evidence type="ECO:0000256" key="4">
    <source>
        <dbReference type="ARBA" id="ARBA00022801"/>
    </source>
</evidence>
<dbReference type="PANTHER" id="PTHR12801:SF115">
    <property type="entry name" value="FI18136P1-RELATED"/>
    <property type="match status" value="1"/>
</dbReference>
<dbReference type="InterPro" id="IPR036397">
    <property type="entry name" value="RNaseH_sf"/>
</dbReference>
<dbReference type="InterPro" id="IPR013520">
    <property type="entry name" value="Ribonucl_H"/>
</dbReference>
<dbReference type="EMBL" id="JASJQH010006953">
    <property type="protein sequence ID" value="KAK9722279.1"/>
    <property type="molecule type" value="Genomic_DNA"/>
</dbReference>
<evidence type="ECO:0000313" key="10">
    <source>
        <dbReference type="Proteomes" id="UP001479436"/>
    </source>
</evidence>
<dbReference type="SUPFAM" id="SSF53098">
    <property type="entry name" value="Ribonuclease H-like"/>
    <property type="match status" value="1"/>
</dbReference>
<feature type="domain" description="Exonuclease" evidence="8">
    <location>
        <begin position="160"/>
        <end position="317"/>
    </location>
</feature>
<dbReference type="InterPro" id="IPR034922">
    <property type="entry name" value="REX1-like_exo"/>
</dbReference>
<evidence type="ECO:0000259" key="8">
    <source>
        <dbReference type="SMART" id="SM00479"/>
    </source>
</evidence>
<evidence type="ECO:0000256" key="6">
    <source>
        <dbReference type="ARBA" id="ARBA00023242"/>
    </source>
</evidence>
<dbReference type="GO" id="GO:0004527">
    <property type="term" value="F:exonuclease activity"/>
    <property type="evidence" value="ECO:0007669"/>
    <property type="project" value="UniProtKB-KW"/>
</dbReference>
<dbReference type="SMART" id="SM00479">
    <property type="entry name" value="EXOIII"/>
    <property type="match status" value="1"/>
</dbReference>
<dbReference type="CDD" id="cd06145">
    <property type="entry name" value="REX1_like"/>
    <property type="match status" value="1"/>
</dbReference>
<comment type="caution">
    <text evidence="9">The sequence shown here is derived from an EMBL/GenBank/DDBJ whole genome shotgun (WGS) entry which is preliminary data.</text>
</comment>
<feature type="region of interest" description="Disordered" evidence="7">
    <location>
        <begin position="1"/>
        <end position="26"/>
    </location>
</feature>
<comment type="similarity">
    <text evidence="2">Belongs to the REXO1/REXO3 family.</text>
</comment>
<comment type="subcellular location">
    <subcellularLocation>
        <location evidence="1">Nucleus</location>
    </subcellularLocation>
</comment>
<protein>
    <submittedName>
        <fullName evidence="9">RNA exonuclease 3</fullName>
    </submittedName>
</protein>